<evidence type="ECO:0000313" key="1">
    <source>
        <dbReference type="EMBL" id="MFB9760038.1"/>
    </source>
</evidence>
<organism evidence="1 2">
    <name type="scientific">Ectobacillus funiculus</name>
    <dbReference type="NCBI Taxonomy" id="137993"/>
    <lineage>
        <taxon>Bacteria</taxon>
        <taxon>Bacillati</taxon>
        <taxon>Bacillota</taxon>
        <taxon>Bacilli</taxon>
        <taxon>Bacillales</taxon>
        <taxon>Bacillaceae</taxon>
        <taxon>Ectobacillus</taxon>
    </lineage>
</organism>
<comment type="caution">
    <text evidence="1">The sequence shown here is derived from an EMBL/GenBank/DDBJ whole genome shotgun (WGS) entry which is preliminary data.</text>
</comment>
<dbReference type="RefSeq" id="WP_129727825.1">
    <property type="nucleotide sequence ID" value="NZ_JBHMAF010000108.1"/>
</dbReference>
<name>A0ABV5WHE5_9BACI</name>
<accession>A0ABV5WHE5</accession>
<dbReference type="Proteomes" id="UP001589609">
    <property type="component" value="Unassembled WGS sequence"/>
</dbReference>
<protein>
    <submittedName>
        <fullName evidence="1">Uncharacterized protein</fullName>
    </submittedName>
</protein>
<evidence type="ECO:0000313" key="2">
    <source>
        <dbReference type="Proteomes" id="UP001589609"/>
    </source>
</evidence>
<reference evidence="1 2" key="1">
    <citation type="submission" date="2024-09" db="EMBL/GenBank/DDBJ databases">
        <authorList>
            <person name="Sun Q."/>
            <person name="Mori K."/>
        </authorList>
    </citation>
    <scope>NUCLEOTIDE SEQUENCE [LARGE SCALE GENOMIC DNA]</scope>
    <source>
        <strain evidence="1 2">JCM 11201</strain>
    </source>
</reference>
<dbReference type="EMBL" id="JBHMAF010000108">
    <property type="protein sequence ID" value="MFB9760038.1"/>
    <property type="molecule type" value="Genomic_DNA"/>
</dbReference>
<sequence>MEFEGALIQEEGVTFAIAVVENGLFYNSDDYINQVRDKFVPYFPNVPIVLVSKDRKGRPVYHGRTELTLFLAGLDYRKIDWKRYNAS</sequence>
<keyword evidence="2" id="KW-1185">Reference proteome</keyword>
<proteinExistence type="predicted"/>
<gene>
    <name evidence="1" type="ORF">ACFFMS_16855</name>
</gene>